<dbReference type="EMBL" id="QCYY01002567">
    <property type="protein sequence ID" value="ROT69393.1"/>
    <property type="molecule type" value="Genomic_DNA"/>
</dbReference>
<dbReference type="Pfam" id="PF01958">
    <property type="entry name" value="Asp_DH_C"/>
    <property type="match status" value="1"/>
</dbReference>
<evidence type="ECO:0000313" key="5">
    <source>
        <dbReference type="EMBL" id="ROT69393.1"/>
    </source>
</evidence>
<dbReference type="Gene3D" id="3.30.360.10">
    <property type="entry name" value="Dihydrodipicolinate Reductase, domain 2"/>
    <property type="match status" value="1"/>
</dbReference>
<dbReference type="GO" id="GO:0033735">
    <property type="term" value="F:aspartate dehydrogenase [NAD(P)+] activity"/>
    <property type="evidence" value="ECO:0007669"/>
    <property type="project" value="InterPro"/>
</dbReference>
<dbReference type="SUPFAM" id="SSF51735">
    <property type="entry name" value="NAD(P)-binding Rossmann-fold domains"/>
    <property type="match status" value="1"/>
</dbReference>
<dbReference type="Gene3D" id="3.40.50.720">
    <property type="entry name" value="NAD(P)-binding Rossmann-like Domain"/>
    <property type="match status" value="1"/>
</dbReference>
<dbReference type="InterPro" id="IPR002811">
    <property type="entry name" value="Asp_DH"/>
</dbReference>
<dbReference type="Proteomes" id="UP000283509">
    <property type="component" value="Unassembled WGS sequence"/>
</dbReference>
<organism evidence="5 6">
    <name type="scientific">Penaeus vannamei</name>
    <name type="common">Whiteleg shrimp</name>
    <name type="synonym">Litopenaeus vannamei</name>
    <dbReference type="NCBI Taxonomy" id="6689"/>
    <lineage>
        <taxon>Eukaryota</taxon>
        <taxon>Metazoa</taxon>
        <taxon>Ecdysozoa</taxon>
        <taxon>Arthropoda</taxon>
        <taxon>Crustacea</taxon>
        <taxon>Multicrustacea</taxon>
        <taxon>Malacostraca</taxon>
        <taxon>Eumalacostraca</taxon>
        <taxon>Eucarida</taxon>
        <taxon>Decapoda</taxon>
        <taxon>Dendrobranchiata</taxon>
        <taxon>Penaeoidea</taxon>
        <taxon>Penaeidae</taxon>
        <taxon>Penaeus</taxon>
    </lineage>
</organism>
<evidence type="ECO:0000259" key="4">
    <source>
        <dbReference type="Pfam" id="PF03447"/>
    </source>
</evidence>
<evidence type="ECO:0000256" key="2">
    <source>
        <dbReference type="ARBA" id="ARBA00020169"/>
    </source>
</evidence>
<dbReference type="OrthoDB" id="4310724at2759"/>
<dbReference type="AlphaFoldDB" id="A0A423SZ35"/>
<dbReference type="SUPFAM" id="SSF55347">
    <property type="entry name" value="Glyceraldehyde-3-phosphate dehydrogenase-like, C-terminal domain"/>
    <property type="match status" value="1"/>
</dbReference>
<comment type="caution">
    <text evidence="5">The sequence shown here is derived from an EMBL/GenBank/DDBJ whole genome shotgun (WGS) entry which is preliminary data.</text>
</comment>
<dbReference type="Pfam" id="PF03447">
    <property type="entry name" value="NAD_binding_3"/>
    <property type="match status" value="1"/>
</dbReference>
<evidence type="ECO:0000259" key="3">
    <source>
        <dbReference type="Pfam" id="PF01958"/>
    </source>
</evidence>
<keyword evidence="6" id="KW-1185">Reference proteome</keyword>
<accession>A0A423SZ35</accession>
<evidence type="ECO:0000313" key="6">
    <source>
        <dbReference type="Proteomes" id="UP000283509"/>
    </source>
</evidence>
<dbReference type="PANTHER" id="PTHR31873">
    <property type="entry name" value="L-ASPARTATE DEHYDROGENASE-RELATED"/>
    <property type="match status" value="1"/>
</dbReference>
<dbReference type="PANTHER" id="PTHR31873:SF6">
    <property type="entry name" value="ASPARTATE DEHYDROGENASE DOMAIN-CONTAINING PROTEIN"/>
    <property type="match status" value="1"/>
</dbReference>
<comment type="similarity">
    <text evidence="1">Belongs to the L-aspartate dehydrogenase family.</text>
</comment>
<gene>
    <name evidence="5" type="ORF">C7M84_012401</name>
</gene>
<dbReference type="InterPro" id="IPR036291">
    <property type="entry name" value="NAD(P)-bd_dom_sf"/>
</dbReference>
<protein>
    <recommendedName>
        <fullName evidence="2">Aspartate dehydrogenase domain-containing protein</fullName>
    </recommendedName>
</protein>
<feature type="domain" description="Aspartate/homoserine dehydrogenase NAD-binding" evidence="4">
    <location>
        <begin position="10"/>
        <end position="113"/>
    </location>
</feature>
<dbReference type="GO" id="GO:0050661">
    <property type="term" value="F:NADP binding"/>
    <property type="evidence" value="ECO:0007669"/>
    <property type="project" value="InterPro"/>
</dbReference>
<dbReference type="InterPro" id="IPR005106">
    <property type="entry name" value="Asp/hSer_DH_NAD-bd"/>
</dbReference>
<dbReference type="STRING" id="6689.A0A423SZ35"/>
<evidence type="ECO:0000256" key="1">
    <source>
        <dbReference type="ARBA" id="ARBA00008331"/>
    </source>
</evidence>
<proteinExistence type="inferred from homology"/>
<reference evidence="5 6" key="2">
    <citation type="submission" date="2019-01" db="EMBL/GenBank/DDBJ databases">
        <title>The decoding of complex shrimp genome reveals the adaptation for benthos swimmer, frequently molting mechanism and breeding impact on genome.</title>
        <authorList>
            <person name="Sun Y."/>
            <person name="Gao Y."/>
            <person name="Yu Y."/>
        </authorList>
    </citation>
    <scope>NUCLEOTIDE SEQUENCE [LARGE SCALE GENOMIC DNA]</scope>
    <source>
        <tissue evidence="5">Muscle</tissue>
    </source>
</reference>
<dbReference type="GO" id="GO:0009435">
    <property type="term" value="P:NAD+ biosynthetic process"/>
    <property type="evidence" value="ECO:0007669"/>
    <property type="project" value="InterPro"/>
</dbReference>
<sequence>MAPKRVGIVGYGHLGKFLTKAVQERPDLELAFVWNRTTSVLHGEVEGRYICENLENCSQFSPDLIVEVSHPIISEKYGPMFLNTADYLVGSPTALASQPVEDALRAAATSHGLYVPAGAFWGAEDILKMADRGTLKGLKVTMKKHPSCFKFEGELKAKNEQICGSEAVTLYDGPVRGLCPLAPNNVNTMAAAAMAGHNLGFDVVQGCLVSDPKLTDWHIVEVEVTGPQIAGRNFTVKTTRNNPADPGAVTGSATYGSFLSSVVRAGGRGPGVHLC</sequence>
<reference evidence="5 6" key="1">
    <citation type="submission" date="2018-04" db="EMBL/GenBank/DDBJ databases">
        <authorList>
            <person name="Zhang X."/>
            <person name="Yuan J."/>
            <person name="Li F."/>
            <person name="Xiang J."/>
        </authorList>
    </citation>
    <scope>NUCLEOTIDE SEQUENCE [LARGE SCALE GENOMIC DNA]</scope>
    <source>
        <tissue evidence="5">Muscle</tissue>
    </source>
</reference>
<feature type="domain" description="Aspartate dehydrogenase" evidence="3">
    <location>
        <begin position="166"/>
        <end position="254"/>
    </location>
</feature>
<name>A0A423SZ35_PENVA</name>